<comment type="caution">
    <text evidence="3">The sequence shown here is derived from an EMBL/GenBank/DDBJ whole genome shotgun (WGS) entry which is preliminary data.</text>
</comment>
<proteinExistence type="predicted"/>
<dbReference type="STRING" id="133381.A0A2T9ZHB5"/>
<dbReference type="AlphaFoldDB" id="A0A2T9ZHB5"/>
<evidence type="ECO:0000313" key="3">
    <source>
        <dbReference type="EMBL" id="PVV03996.1"/>
    </source>
</evidence>
<protein>
    <recommendedName>
        <fullName evidence="5">PABS domain-containing protein</fullName>
    </recommendedName>
</protein>
<accession>A0A2T9ZHB5</accession>
<dbReference type="PANTHER" id="PTHR43317">
    <property type="entry name" value="THERMOSPERMINE SYNTHASE ACAULIS5"/>
    <property type="match status" value="1"/>
</dbReference>
<dbReference type="Proteomes" id="UP000245609">
    <property type="component" value="Unassembled WGS sequence"/>
</dbReference>
<organism evidence="3 4">
    <name type="scientific">Smittium megazygosporum</name>
    <dbReference type="NCBI Taxonomy" id="133381"/>
    <lineage>
        <taxon>Eukaryota</taxon>
        <taxon>Fungi</taxon>
        <taxon>Fungi incertae sedis</taxon>
        <taxon>Zoopagomycota</taxon>
        <taxon>Kickxellomycotina</taxon>
        <taxon>Harpellomycetes</taxon>
        <taxon>Harpellales</taxon>
        <taxon>Legeriomycetaceae</taxon>
        <taxon>Smittium</taxon>
    </lineage>
</organism>
<dbReference type="GO" id="GO:0010487">
    <property type="term" value="F:thermospermine synthase activity"/>
    <property type="evidence" value="ECO:0007669"/>
    <property type="project" value="TreeGrafter"/>
</dbReference>
<evidence type="ECO:0000256" key="1">
    <source>
        <dbReference type="ARBA" id="ARBA00023115"/>
    </source>
</evidence>
<feature type="transmembrane region" description="Helical" evidence="2">
    <location>
        <begin position="83"/>
        <end position="102"/>
    </location>
</feature>
<feature type="transmembrane region" description="Helical" evidence="2">
    <location>
        <begin position="242"/>
        <end position="264"/>
    </location>
</feature>
<keyword evidence="2" id="KW-0812">Transmembrane</keyword>
<reference evidence="3 4" key="1">
    <citation type="journal article" date="2018" name="MBio">
        <title>Comparative Genomics Reveals the Core Gene Toolbox for the Fungus-Insect Symbiosis.</title>
        <authorList>
            <person name="Wang Y."/>
            <person name="Stata M."/>
            <person name="Wang W."/>
            <person name="Stajich J.E."/>
            <person name="White M.M."/>
            <person name="Moncalvo J.M."/>
        </authorList>
    </citation>
    <scope>NUCLEOTIDE SEQUENCE [LARGE SCALE GENOMIC DNA]</scope>
    <source>
        <strain evidence="3 4">SC-DP-2</strain>
    </source>
</reference>
<evidence type="ECO:0008006" key="5">
    <source>
        <dbReference type="Google" id="ProtNLM"/>
    </source>
</evidence>
<evidence type="ECO:0000256" key="2">
    <source>
        <dbReference type="SAM" id="Phobius"/>
    </source>
</evidence>
<feature type="transmembrane region" description="Helical" evidence="2">
    <location>
        <begin position="352"/>
        <end position="371"/>
    </location>
</feature>
<dbReference type="InterPro" id="IPR029063">
    <property type="entry name" value="SAM-dependent_MTases_sf"/>
</dbReference>
<gene>
    <name evidence="3" type="ORF">BB560_001513</name>
</gene>
<dbReference type="GO" id="GO:0006596">
    <property type="term" value="P:polyamine biosynthetic process"/>
    <property type="evidence" value="ECO:0007669"/>
    <property type="project" value="UniProtKB-KW"/>
</dbReference>
<sequence length="704" mass="80210">MVVTRRQAADRSAALTQQKKEFLENYPKPITVQKLLAVGPDNPAYFAGFIITYAVAISIASMFSIGGQYLEPMYGPFLSRRGHFFGFVISCLSGLIFGNQTFKLFLFNTRDTLVDYSHRFSKAKEAVLSSKSSNSSQSSAISDFELEIKVQNETSQYMHSYDTRLIKLISFFIDISAFLIASAPLRLELVFRYLALNSSKLGPIWGPVIAHAALDYPIYILLMLICMLVSSRISSFGSIPRMRLTLGYSYFFIIFTIAFVFYFISSRRPICDAINFQAVLLGLSGIILKLTVYYKNHHDKNLIVNYLEENVYTKESSGESSKPKDDKKLTKDQIYKKAVNKSIRRKKNLREFLLMTPILFTILAIYNSVFYNMNCSKSATPMHNTNPNVQVLYKQESPFGFVEVTELVTTQKLRVLRVGNAILGGVWDSTKESVYGTFYLYDACLFVKDRPKPEHPQALQIGLGIGVSATSFVNHGVSVDVVELNPVVHKAAADYFGFPTESTNVYLVDGRPFIENATSSSYDYIIHDIFSGDPIPYYMISEQFFNHTKRILKPNGILAMNYVGYPSDVFSLSVLVNTLSTSFSNIRIFIEDEKEKKRFQNMVFFASNEPIEFEFPESELAPSYKDSGEYLTIRAESLRNMYKNELYFKKEFLEAKEQFENNADVLDLKITDTENPLTSVYLNNAIGYYTSLQTYLPPEFWFTF</sequence>
<feature type="transmembrane region" description="Helical" evidence="2">
    <location>
        <begin position="165"/>
        <end position="184"/>
    </location>
</feature>
<keyword evidence="2" id="KW-0472">Membrane</keyword>
<feature type="transmembrane region" description="Helical" evidence="2">
    <location>
        <begin position="204"/>
        <end position="230"/>
    </location>
</feature>
<dbReference type="NCBIfam" id="NF037959">
    <property type="entry name" value="MFS_SpdSyn"/>
    <property type="match status" value="1"/>
</dbReference>
<feature type="transmembrane region" description="Helical" evidence="2">
    <location>
        <begin position="276"/>
        <end position="294"/>
    </location>
</feature>
<keyword evidence="2" id="KW-1133">Transmembrane helix</keyword>
<evidence type="ECO:0000313" key="4">
    <source>
        <dbReference type="Proteomes" id="UP000245609"/>
    </source>
</evidence>
<dbReference type="EMBL" id="MBFS01000172">
    <property type="protein sequence ID" value="PVV03996.1"/>
    <property type="molecule type" value="Genomic_DNA"/>
</dbReference>
<dbReference type="CDD" id="cd02440">
    <property type="entry name" value="AdoMet_MTases"/>
    <property type="match status" value="1"/>
</dbReference>
<feature type="transmembrane region" description="Helical" evidence="2">
    <location>
        <begin position="44"/>
        <end position="63"/>
    </location>
</feature>
<keyword evidence="4" id="KW-1185">Reference proteome</keyword>
<name>A0A2T9ZHB5_9FUNG</name>
<dbReference type="Gene3D" id="3.40.50.150">
    <property type="entry name" value="Vaccinia Virus protein VP39"/>
    <property type="match status" value="1"/>
</dbReference>
<dbReference type="OrthoDB" id="2016285at2759"/>
<keyword evidence="1" id="KW-0620">Polyamine biosynthesis</keyword>
<dbReference type="SUPFAM" id="SSF53335">
    <property type="entry name" value="S-adenosyl-L-methionine-dependent methyltransferases"/>
    <property type="match status" value="1"/>
</dbReference>
<dbReference type="PANTHER" id="PTHR43317:SF1">
    <property type="entry name" value="THERMOSPERMINE SYNTHASE ACAULIS5"/>
    <property type="match status" value="1"/>
</dbReference>